<evidence type="ECO:0000313" key="1">
    <source>
        <dbReference type="EMBL" id="WVT04171.1"/>
    </source>
</evidence>
<reference evidence="1" key="1">
    <citation type="submission" date="2023-08" db="EMBL/GenBank/DDBJ databases">
        <title>Complete genome sequence of Sinorhizobium chiapanecum ITTG S70 isolated from Acaciella angustissima nodules in Chiapas-Mexico.</title>
        <authorList>
            <person name="Rincon-Rosales R."/>
            <person name="Rogel M.A."/>
            <person name="Rincon-Medina C.I."/>
            <person name="Guerrero G."/>
            <person name="Manzano-Gomez L.A."/>
            <person name="Lopez-Lopez A."/>
            <person name="Rincon Molina F.A."/>
            <person name="Martinez-Romero E."/>
        </authorList>
    </citation>
    <scope>NUCLEOTIDE SEQUENCE</scope>
    <source>
        <strain evidence="1">ITTG S70</strain>
    </source>
</reference>
<dbReference type="RefSeq" id="WP_331373354.1">
    <property type="nucleotide sequence ID" value="NZ_CP133148.1"/>
</dbReference>
<dbReference type="EMBL" id="CP133148">
    <property type="protein sequence ID" value="WVT04171.1"/>
    <property type="molecule type" value="Genomic_DNA"/>
</dbReference>
<accession>A0ABZ2B9J5</accession>
<sequence length="142" mass="15782">MSDISEKEWQRIRQHYGDLAYEHPEMHSMMLDLLDTDALDKALGTDEPRTNFKRSVLGAYADGRLSEQQAIDALDPRDSAELLVALGDAGLPMPQPSAAEVRGQAETVARFFLENREAKVSEVLEIVSRAPDVTADPDDELK</sequence>
<protein>
    <submittedName>
        <fullName evidence="1">Uncharacterized protein</fullName>
    </submittedName>
</protein>
<proteinExistence type="predicted"/>
<dbReference type="Proteomes" id="UP001432360">
    <property type="component" value="Chromosome"/>
</dbReference>
<gene>
    <name evidence="1" type="ORF">RB548_01785</name>
</gene>
<organism evidence="1 2">
    <name type="scientific">Sinorhizobium chiapasense</name>
    <dbReference type="NCBI Taxonomy" id="501572"/>
    <lineage>
        <taxon>Bacteria</taxon>
        <taxon>Pseudomonadati</taxon>
        <taxon>Pseudomonadota</taxon>
        <taxon>Alphaproteobacteria</taxon>
        <taxon>Hyphomicrobiales</taxon>
        <taxon>Rhizobiaceae</taxon>
        <taxon>Sinorhizobium/Ensifer group</taxon>
        <taxon>Sinorhizobium</taxon>
    </lineage>
</organism>
<name>A0ABZ2B9J5_9HYPH</name>
<keyword evidence="2" id="KW-1185">Reference proteome</keyword>
<evidence type="ECO:0000313" key="2">
    <source>
        <dbReference type="Proteomes" id="UP001432360"/>
    </source>
</evidence>